<feature type="transmembrane region" description="Helical" evidence="9">
    <location>
        <begin position="33"/>
        <end position="54"/>
    </location>
</feature>
<keyword evidence="7 9" id="KW-1133">Transmembrane helix</keyword>
<dbReference type="GeneID" id="66302464"/>
<reference evidence="11" key="1">
    <citation type="submission" date="2017-03" db="EMBL/GenBank/DDBJ databases">
        <authorList>
            <person name="Falquet L."/>
            <person name="Falquet L."/>
        </authorList>
    </citation>
    <scope>NUCLEOTIDE SEQUENCE [LARGE SCALE GENOMIC DNA]</scope>
</reference>
<dbReference type="AlphaFoldDB" id="A0A1U6JMV0"/>
<evidence type="ECO:0000256" key="2">
    <source>
        <dbReference type="ARBA" id="ARBA00022448"/>
    </source>
</evidence>
<dbReference type="GO" id="GO:0009401">
    <property type="term" value="P:phosphoenolpyruvate-dependent sugar phosphotransferase system"/>
    <property type="evidence" value="ECO:0007669"/>
    <property type="project" value="UniProtKB-KW"/>
</dbReference>
<dbReference type="GO" id="GO:0005886">
    <property type="term" value="C:plasma membrane"/>
    <property type="evidence" value="ECO:0007669"/>
    <property type="project" value="UniProtKB-SubCell"/>
</dbReference>
<keyword evidence="8 9" id="KW-0472">Membrane</keyword>
<feature type="transmembrane region" description="Helical" evidence="9">
    <location>
        <begin position="175"/>
        <end position="198"/>
    </location>
</feature>
<evidence type="ECO:0000313" key="11">
    <source>
        <dbReference type="Proteomes" id="UP000190476"/>
    </source>
</evidence>
<dbReference type="InterPro" id="IPR004700">
    <property type="entry name" value="PTS_IIC_man"/>
</dbReference>
<evidence type="ECO:0000256" key="9">
    <source>
        <dbReference type="SAM" id="Phobius"/>
    </source>
</evidence>
<keyword evidence="6 9" id="KW-0812">Transmembrane</keyword>
<keyword evidence="5" id="KW-0598">Phosphotransferase system</keyword>
<name>A0A1U6JMV0_9CLOT</name>
<evidence type="ECO:0000256" key="7">
    <source>
        <dbReference type="ARBA" id="ARBA00022989"/>
    </source>
</evidence>
<sequence>MEITLFQCILIGLWTAFCLSGMLLGIYSNRCIILSLGIGIILGDIPTALAMGAVSEIAFMGFGVGAGGTVPPNPMGPGIIGTLMAITMKGQGMDPATALALSFPFAVAFQFLITATYTVVSGSTEFAKKAIKKGEFTKFRIAANSTVWVFALVGFIIGFAGAYSVEGLKAVVEMIPAWLITGLSVAGKMLPAIGFAMILSVMAKIELIPFVILGYVCVAYLNLPVIGIAFIGTTFALLEYFRRNNKSNNNDESQEEEEVVFEDGI</sequence>
<dbReference type="Proteomes" id="UP000190476">
    <property type="component" value="Chromosome I"/>
</dbReference>
<feature type="transmembrane region" description="Helical" evidence="9">
    <location>
        <begin position="6"/>
        <end position="26"/>
    </location>
</feature>
<feature type="transmembrane region" description="Helical" evidence="9">
    <location>
        <begin position="98"/>
        <end position="120"/>
    </location>
</feature>
<keyword evidence="2" id="KW-0813">Transport</keyword>
<evidence type="ECO:0000256" key="5">
    <source>
        <dbReference type="ARBA" id="ARBA00022683"/>
    </source>
</evidence>
<keyword evidence="11" id="KW-1185">Reference proteome</keyword>
<dbReference type="STRING" id="1351755.CCH01_21520"/>
<dbReference type="PANTHER" id="PTHR32502">
    <property type="entry name" value="N-ACETYLGALACTOSAMINE PERMEASE II COMPONENT-RELATED"/>
    <property type="match status" value="1"/>
</dbReference>
<protein>
    <submittedName>
        <fullName evidence="10">Putative PTS system, mannose/fructose/sorbose family, IIC component</fullName>
    </submittedName>
</protein>
<dbReference type="OrthoDB" id="9815089at2"/>
<dbReference type="InterPro" id="IPR050303">
    <property type="entry name" value="GatZ_KbaZ_carbometab"/>
</dbReference>
<comment type="subcellular location">
    <subcellularLocation>
        <location evidence="1">Cell membrane</location>
        <topology evidence="1">Multi-pass membrane protein</topology>
    </subcellularLocation>
</comment>
<dbReference type="RefSeq" id="WP_079481589.1">
    <property type="nucleotide sequence ID" value="NZ_CBML010000006.1"/>
</dbReference>
<dbReference type="EMBL" id="LT799839">
    <property type="protein sequence ID" value="SLK21619.1"/>
    <property type="molecule type" value="Genomic_DNA"/>
</dbReference>
<evidence type="ECO:0000256" key="6">
    <source>
        <dbReference type="ARBA" id="ARBA00022692"/>
    </source>
</evidence>
<evidence type="ECO:0000256" key="1">
    <source>
        <dbReference type="ARBA" id="ARBA00004651"/>
    </source>
</evidence>
<evidence type="ECO:0000256" key="3">
    <source>
        <dbReference type="ARBA" id="ARBA00022475"/>
    </source>
</evidence>
<keyword evidence="3" id="KW-1003">Cell membrane</keyword>
<dbReference type="PANTHER" id="PTHR32502:SF8">
    <property type="entry name" value="N-ACETYLGALACTOSAMINE PERMEASE IIC COMPONENT 1"/>
    <property type="match status" value="1"/>
</dbReference>
<feature type="transmembrane region" description="Helical" evidence="9">
    <location>
        <begin position="141"/>
        <end position="163"/>
    </location>
</feature>
<proteinExistence type="predicted"/>
<feature type="transmembrane region" description="Helical" evidence="9">
    <location>
        <begin position="210"/>
        <end position="238"/>
    </location>
</feature>
<dbReference type="Pfam" id="PF03609">
    <property type="entry name" value="EII-Sor"/>
    <property type="match status" value="1"/>
</dbReference>
<accession>A0A1U6JMV0</accession>
<keyword evidence="4" id="KW-0762">Sugar transport</keyword>
<evidence type="ECO:0000313" key="10">
    <source>
        <dbReference type="EMBL" id="SLK21619.1"/>
    </source>
</evidence>
<dbReference type="PROSITE" id="PS51106">
    <property type="entry name" value="PTS_EIIC_TYPE_4"/>
    <property type="match status" value="1"/>
</dbReference>
<organism evidence="10 11">
    <name type="scientific">Clostridium chauvoei JF4335</name>
    <dbReference type="NCBI Taxonomy" id="1351755"/>
    <lineage>
        <taxon>Bacteria</taxon>
        <taxon>Bacillati</taxon>
        <taxon>Bacillota</taxon>
        <taxon>Clostridia</taxon>
        <taxon>Eubacteriales</taxon>
        <taxon>Clostridiaceae</taxon>
        <taxon>Clostridium</taxon>
    </lineage>
</organism>
<evidence type="ECO:0000256" key="4">
    <source>
        <dbReference type="ARBA" id="ARBA00022597"/>
    </source>
</evidence>
<evidence type="ECO:0000256" key="8">
    <source>
        <dbReference type="ARBA" id="ARBA00023136"/>
    </source>
</evidence>
<gene>
    <name evidence="10" type="ORF">CCH01_21520</name>
</gene>